<reference evidence="2" key="2">
    <citation type="journal article" date="2010" name="Science">
        <title>The genome of the Western clawed frog Xenopus tropicalis.</title>
        <authorList>
            <person name="Hellsten U."/>
            <person name="Harland R.M."/>
            <person name="Gilchrist M.J."/>
            <person name="Hendrix D."/>
            <person name="Jurka J."/>
            <person name="Kapitonov V."/>
            <person name="Ovcharenko I."/>
            <person name="Putnam N.H."/>
            <person name="Shu S."/>
            <person name="Taher L."/>
            <person name="Blitz I.L."/>
            <person name="Blumberg B."/>
            <person name="Dichmann D.S."/>
            <person name="Dubchak I."/>
            <person name="Amaya E."/>
            <person name="Detter J.C."/>
            <person name="Fletcher R."/>
            <person name="Gerhard D.S."/>
            <person name="Goodstein D."/>
            <person name="Graves T."/>
            <person name="Grigoriev I.V."/>
            <person name="Grimwood J."/>
            <person name="Kawashima T."/>
            <person name="Lindquist E."/>
            <person name="Lucas S.M."/>
            <person name="Mead P.E."/>
            <person name="Mitros T."/>
            <person name="Ogino H."/>
            <person name="Ohta Y."/>
            <person name="Poliakov A.V."/>
            <person name="Pollet N."/>
            <person name="Robert J."/>
            <person name="Salamov A."/>
            <person name="Sater A.K."/>
            <person name="Schmutz J."/>
            <person name="Terry A."/>
            <person name="Vize P.D."/>
            <person name="Warren W.C."/>
            <person name="Wells D."/>
            <person name="Wills A."/>
            <person name="Wilson R.K."/>
            <person name="Zimmerman L.B."/>
            <person name="Zorn A.M."/>
            <person name="Grainger R."/>
            <person name="Grammer T."/>
            <person name="Khokha M.K."/>
            <person name="Richardson P.M."/>
            <person name="Rokhsar D.S."/>
        </authorList>
    </citation>
    <scope>NUCLEOTIDE SEQUENCE [LARGE SCALE GENOMIC DNA]</scope>
    <source>
        <strain evidence="2">Nigerian</strain>
    </source>
</reference>
<accession>A0A1B8YB16</accession>
<reference evidence="2" key="1">
    <citation type="submission" date="2009-11" db="EMBL/GenBank/DDBJ databases">
        <authorList>
            <consortium name="US DOE Joint Genome Institute (JGI-PGF)"/>
            <person name="Ottilar R."/>
            <person name="Schmutz J."/>
            <person name="Salamov A."/>
            <person name="Cheng J.F."/>
            <person name="Lucas S."/>
            <person name="Pitluck S."/>
            <person name="Gundlach H."/>
            <person name="Guo Y."/>
            <person name="Haberer G."/>
            <person name="Nasrallah J."/>
            <person name="Mayer K.F.X."/>
            <person name="van de Peer Y."/>
            <person name="Weigel D."/>
            <person name="Grigoriev I.V."/>
        </authorList>
    </citation>
    <scope>NUCLEOTIDE SEQUENCE</scope>
    <source>
        <strain evidence="2">Nigerian</strain>
    </source>
</reference>
<proteinExistence type="predicted"/>
<feature type="region of interest" description="Disordered" evidence="1">
    <location>
        <begin position="41"/>
        <end position="81"/>
    </location>
</feature>
<sequence>MRVCVTEGRKTLHGTLFRSVHLGSGRRRPALSWALQAAMAGQTEPSPSSLEVWSPSTSYCSTEPQQRPPRPDSAADQAKDV</sequence>
<evidence type="ECO:0000256" key="1">
    <source>
        <dbReference type="SAM" id="MobiDB-lite"/>
    </source>
</evidence>
<evidence type="ECO:0000313" key="2">
    <source>
        <dbReference type="EMBL" id="OCA20136.1"/>
    </source>
</evidence>
<name>A0A1B8YB16_XENTR</name>
<organism evidence="2">
    <name type="scientific">Xenopus tropicalis</name>
    <name type="common">Western clawed frog</name>
    <name type="synonym">Silurana tropicalis</name>
    <dbReference type="NCBI Taxonomy" id="8364"/>
    <lineage>
        <taxon>Eukaryota</taxon>
        <taxon>Metazoa</taxon>
        <taxon>Chordata</taxon>
        <taxon>Craniata</taxon>
        <taxon>Vertebrata</taxon>
        <taxon>Euteleostomi</taxon>
        <taxon>Amphibia</taxon>
        <taxon>Batrachia</taxon>
        <taxon>Anura</taxon>
        <taxon>Pipoidea</taxon>
        <taxon>Pipidae</taxon>
        <taxon>Xenopodinae</taxon>
        <taxon>Xenopus</taxon>
        <taxon>Silurana</taxon>
    </lineage>
</organism>
<dbReference type="EMBL" id="KV460357">
    <property type="protein sequence ID" value="OCA20136.1"/>
    <property type="molecule type" value="Genomic_DNA"/>
</dbReference>
<feature type="compositionally biased region" description="Polar residues" evidence="1">
    <location>
        <begin position="43"/>
        <end position="65"/>
    </location>
</feature>
<protein>
    <submittedName>
        <fullName evidence="2">Uncharacterized protein</fullName>
    </submittedName>
</protein>
<reference evidence="2" key="3">
    <citation type="submission" date="2016-05" db="EMBL/GenBank/DDBJ databases">
        <title>WGS assembly of Xenopus tropicalis.</title>
        <authorList>
            <person name="Sessions A."/>
            <person name="Jenkins J."/>
            <person name="Mitros T."/>
            <person name="Lyons J.T."/>
            <person name="Dichmann D.S."/>
            <person name="Robert J."/>
            <person name="Harland R.M."/>
            <person name="Rokhsar D.S."/>
        </authorList>
    </citation>
    <scope>NUCLEOTIDE SEQUENCE</scope>
    <source>
        <strain evidence="2">Nigerian</strain>
    </source>
</reference>
<dbReference type="AlphaFoldDB" id="A0A1B8YB16"/>
<gene>
    <name evidence="2" type="ORF">XENTR_v90026133mg</name>
</gene>